<evidence type="ECO:0000256" key="1">
    <source>
        <dbReference type="SAM" id="MobiDB-lite"/>
    </source>
</evidence>
<gene>
    <name evidence="2" type="ORF">DF3PB_40034</name>
</gene>
<evidence type="ECO:0000313" key="2">
    <source>
        <dbReference type="EMBL" id="SUS07237.1"/>
    </source>
</evidence>
<sequence>MTLMFAGGCVDREAEARRAREDAEAKARAEAARKEMNSLPKAFKSPEFFKLNEPDPKTTPQAVPVPEKKQNP</sequence>
<feature type="compositionally biased region" description="Basic and acidic residues" evidence="1">
    <location>
        <begin position="20"/>
        <end position="36"/>
    </location>
</feature>
<protein>
    <submittedName>
        <fullName evidence="2">Uncharacterized protein</fullName>
    </submittedName>
</protein>
<dbReference type="EMBL" id="UIDG01000334">
    <property type="protein sequence ID" value="SUS07237.1"/>
    <property type="molecule type" value="Genomic_DNA"/>
</dbReference>
<proteinExistence type="predicted"/>
<name>A0A380TGU6_9ZZZZ</name>
<dbReference type="AlphaFoldDB" id="A0A380TGU6"/>
<feature type="region of interest" description="Disordered" evidence="1">
    <location>
        <begin position="20"/>
        <end position="72"/>
    </location>
</feature>
<organism evidence="2">
    <name type="scientific">metagenome</name>
    <dbReference type="NCBI Taxonomy" id="256318"/>
    <lineage>
        <taxon>unclassified sequences</taxon>
        <taxon>metagenomes</taxon>
    </lineage>
</organism>
<accession>A0A380TGU6</accession>
<reference evidence="2" key="1">
    <citation type="submission" date="2018-07" db="EMBL/GenBank/DDBJ databases">
        <authorList>
            <person name="Quirk P.G."/>
            <person name="Krulwich T.A."/>
        </authorList>
    </citation>
    <scope>NUCLEOTIDE SEQUENCE</scope>
</reference>